<dbReference type="NCBIfam" id="NF007233">
    <property type="entry name" value="PRK09653.1"/>
    <property type="match status" value="1"/>
</dbReference>
<dbReference type="Proteomes" id="UP001056635">
    <property type="component" value="Chromosome"/>
</dbReference>
<evidence type="ECO:0000313" key="15">
    <source>
        <dbReference type="EMBL" id="UQY43021.1"/>
    </source>
</evidence>
<sequence length="715" mass="77478">MSRTIMLIPTGTSVGLTSVSLGVIRAMERKGVRLSVFKPIAQPRAGGNTPDQTTTIIRKNSSIPAAEPLQMSRVESLLGSNQQDVLMEEIIARYHANTQDAEVVLVEGLVPTRKHQFASALNYEIAKTLNAEIVFVTALGNDSPAQLKERIEVTQSSFGGSKNKNITGVIINKLNAPVDEQGRTRPDLSEIFDDSTKASVANIDPSQLFANSPLPVLGCIPWSFDLIATRAIDMCRHLNARVINEGEIQTRRVKSVTFCARSLPHMLEHFRPGSLLVTSADRPDVLVAACLAAMNGIEIGAILLTGGYEIDAPIYKLCERAFQTGLPVFMVKTNTWQTSLSLQSFNLEVPSDDTQRIEKVQEYVASHINSDWIESLTATSERSRRLSPPAFRYQLTELARKAGKRIVLPEGDEPRTVKAAAICAERGIANCVLLGNPDEIQRVAAAQGVELGKGIEIVDPEVARANYVARLVELRKNKGMTEVVAQEQLEDNVVLGTMMLERDEVDGLVSGAVHTTANTIRPPLQLIKTAPNSSLVSSVFFMLLPEQVLVYGDCAINPDPTSEQLAEIAIQSADSAAAFGIEPRVAMISYSTGNSGAGSDVEKVREATRIAQEKRPDLVIDGPLQYDAAIMEDVAKSKAPNSQVAGRATVFIFPDLNTGNTTYKAVQRSADLISIGPMLQGMRKPVNDLSRGALVDDIVYTIALTAIQAAQAEDQ</sequence>
<dbReference type="InterPro" id="IPR042112">
    <property type="entry name" value="P_AcTrfase_dom2"/>
</dbReference>
<dbReference type="InterPro" id="IPR027417">
    <property type="entry name" value="P-loop_NTPase"/>
</dbReference>
<evidence type="ECO:0000259" key="13">
    <source>
        <dbReference type="Pfam" id="PF01515"/>
    </source>
</evidence>
<comment type="subcellular location">
    <subcellularLocation>
        <location evidence="1 12">Cytoplasm</location>
    </subcellularLocation>
</comment>
<dbReference type="Gene3D" id="3.40.50.10950">
    <property type="match status" value="1"/>
</dbReference>
<dbReference type="Gene3D" id="3.40.1390.20">
    <property type="entry name" value="HprK N-terminal domain-like"/>
    <property type="match status" value="1"/>
</dbReference>
<evidence type="ECO:0000313" key="16">
    <source>
        <dbReference type="Proteomes" id="UP001056635"/>
    </source>
</evidence>
<organism evidence="15 16">
    <name type="scientific">Mixta hanseatica</name>
    <dbReference type="NCBI Taxonomy" id="2872648"/>
    <lineage>
        <taxon>Bacteria</taxon>
        <taxon>Pseudomonadati</taxon>
        <taxon>Pseudomonadota</taxon>
        <taxon>Gammaproteobacteria</taxon>
        <taxon>Enterobacterales</taxon>
        <taxon>Erwiniaceae</taxon>
        <taxon>Mixta</taxon>
    </lineage>
</organism>
<accession>A0ABY4R864</accession>
<comment type="pathway">
    <text evidence="2 12">Metabolic intermediate biosynthesis; acetyl-CoA biosynthesis; acetyl-CoA from acetate: step 2/2.</text>
</comment>
<keyword evidence="8 12" id="KW-0963">Cytoplasm</keyword>
<evidence type="ECO:0000256" key="4">
    <source>
        <dbReference type="ARBA" id="ARBA00009786"/>
    </source>
</evidence>
<evidence type="ECO:0000256" key="11">
    <source>
        <dbReference type="ARBA" id="ARBA00031108"/>
    </source>
</evidence>
<dbReference type="Gene3D" id="3.40.50.300">
    <property type="entry name" value="P-loop containing nucleotide triphosphate hydrolases"/>
    <property type="match status" value="1"/>
</dbReference>
<dbReference type="InterPro" id="IPR016475">
    <property type="entry name" value="P-Actrans_bac"/>
</dbReference>
<keyword evidence="16" id="KW-1185">Reference proteome</keyword>
<dbReference type="Pfam" id="PF01515">
    <property type="entry name" value="PTA_PTB"/>
    <property type="match status" value="1"/>
</dbReference>
<comment type="domain">
    <text evidence="12">The N-terminal region seems to be important for proper quaternary structure. The C-terminal region contains the substrate-binding site.</text>
</comment>
<dbReference type="NCBIfam" id="NF004167">
    <property type="entry name" value="PRK05632.1"/>
    <property type="match status" value="1"/>
</dbReference>
<keyword evidence="9 12" id="KW-0808">Transferase</keyword>
<comment type="similarity">
    <text evidence="4 12">In the N-terminal section; belongs to the CobB/CobQ family.</text>
</comment>
<evidence type="ECO:0000256" key="5">
    <source>
        <dbReference type="ARBA" id="ARBA00011643"/>
    </source>
</evidence>
<dbReference type="EMBL" id="CP082904">
    <property type="protein sequence ID" value="UQY43021.1"/>
    <property type="molecule type" value="Genomic_DNA"/>
</dbReference>
<dbReference type="InterPro" id="IPR028979">
    <property type="entry name" value="Ser_kin/Pase_Hpr-like_N_sf"/>
</dbReference>
<comment type="similarity">
    <text evidence="3 12">In the C-terminal section; belongs to the phosphate acetyltransferase and butyryltransferase family.</text>
</comment>
<dbReference type="InterPro" id="IPR002505">
    <property type="entry name" value="PTA_PTB"/>
</dbReference>
<protein>
    <recommendedName>
        <fullName evidence="7 12">Phosphate acetyltransferase</fullName>
        <ecNumber evidence="6 12">2.3.1.8</ecNumber>
    </recommendedName>
    <alternativeName>
        <fullName evidence="11 12">Phosphotransacetylase</fullName>
    </alternativeName>
</protein>
<keyword evidence="10 12" id="KW-0012">Acyltransferase</keyword>
<evidence type="ECO:0000256" key="3">
    <source>
        <dbReference type="ARBA" id="ARBA00008756"/>
    </source>
</evidence>
<dbReference type="InterPro" id="IPR010766">
    <property type="entry name" value="DRTGG"/>
</dbReference>
<dbReference type="GO" id="GO:0008959">
    <property type="term" value="F:phosphate acetyltransferase activity"/>
    <property type="evidence" value="ECO:0007669"/>
    <property type="project" value="UniProtKB-EC"/>
</dbReference>
<dbReference type="NCBIfam" id="TIGR00651">
    <property type="entry name" value="pta"/>
    <property type="match status" value="1"/>
</dbReference>
<evidence type="ECO:0000256" key="10">
    <source>
        <dbReference type="ARBA" id="ARBA00023315"/>
    </source>
</evidence>
<dbReference type="SUPFAM" id="SSF75138">
    <property type="entry name" value="HprK N-terminal domain-like"/>
    <property type="match status" value="1"/>
</dbReference>
<gene>
    <name evidence="15" type="primary">pta</name>
    <name evidence="15" type="ORF">K6958_14025</name>
</gene>
<dbReference type="Pfam" id="PF13500">
    <property type="entry name" value="AAA_26"/>
    <property type="match status" value="1"/>
</dbReference>
<feature type="domain" description="Phosphate acetyl/butaryl transferase" evidence="13">
    <location>
        <begin position="391"/>
        <end position="706"/>
    </location>
</feature>
<dbReference type="EC" id="2.3.1.8" evidence="6 12"/>
<dbReference type="CDD" id="cd03109">
    <property type="entry name" value="DTBS"/>
    <property type="match status" value="1"/>
</dbReference>
<comment type="catalytic activity">
    <reaction evidence="12">
        <text>acetyl-CoA + phosphate = acetyl phosphate + CoA</text>
        <dbReference type="Rhea" id="RHEA:19521"/>
        <dbReference type="ChEBI" id="CHEBI:22191"/>
        <dbReference type="ChEBI" id="CHEBI:43474"/>
        <dbReference type="ChEBI" id="CHEBI:57287"/>
        <dbReference type="ChEBI" id="CHEBI:57288"/>
        <dbReference type="EC" id="2.3.1.8"/>
    </reaction>
</comment>
<dbReference type="PIRSF" id="PIRSF006107">
    <property type="entry name" value="PhpActrans_proteobac"/>
    <property type="match status" value="1"/>
</dbReference>
<evidence type="ECO:0000259" key="14">
    <source>
        <dbReference type="Pfam" id="PF07085"/>
    </source>
</evidence>
<dbReference type="PANTHER" id="PTHR43356:SF3">
    <property type="entry name" value="PHOSPHATE ACETYLTRANSFERASE"/>
    <property type="match status" value="1"/>
</dbReference>
<name>A0ABY4R864_9GAMM</name>
<evidence type="ECO:0000256" key="6">
    <source>
        <dbReference type="ARBA" id="ARBA00012707"/>
    </source>
</evidence>
<evidence type="ECO:0000256" key="12">
    <source>
        <dbReference type="PIRNR" id="PIRNR006107"/>
    </source>
</evidence>
<dbReference type="PANTHER" id="PTHR43356">
    <property type="entry name" value="PHOSPHATE ACETYLTRANSFERASE"/>
    <property type="match status" value="1"/>
</dbReference>
<evidence type="ECO:0000256" key="8">
    <source>
        <dbReference type="ARBA" id="ARBA00022490"/>
    </source>
</evidence>
<dbReference type="InterPro" id="IPR050500">
    <property type="entry name" value="Phos_Acetyltrans/Butyryltrans"/>
</dbReference>
<dbReference type="InterPro" id="IPR042113">
    <property type="entry name" value="P_AcTrfase_dom1"/>
</dbReference>
<proteinExistence type="inferred from homology"/>
<evidence type="ECO:0000256" key="9">
    <source>
        <dbReference type="ARBA" id="ARBA00022679"/>
    </source>
</evidence>
<feature type="domain" description="DRTGG" evidence="14">
    <location>
        <begin position="233"/>
        <end position="343"/>
    </location>
</feature>
<evidence type="ECO:0000256" key="2">
    <source>
        <dbReference type="ARBA" id="ARBA00004989"/>
    </source>
</evidence>
<evidence type="ECO:0000256" key="7">
    <source>
        <dbReference type="ARBA" id="ARBA00021528"/>
    </source>
</evidence>
<dbReference type="SUPFAM" id="SSF53659">
    <property type="entry name" value="Isocitrate/Isopropylmalate dehydrogenase-like"/>
    <property type="match status" value="1"/>
</dbReference>
<dbReference type="InterPro" id="IPR004614">
    <property type="entry name" value="P_AcTrfase"/>
</dbReference>
<dbReference type="RefSeq" id="WP_249891715.1">
    <property type="nucleotide sequence ID" value="NZ_CP082904.1"/>
</dbReference>
<dbReference type="SUPFAM" id="SSF52540">
    <property type="entry name" value="P-loop containing nucleoside triphosphate hydrolases"/>
    <property type="match status" value="1"/>
</dbReference>
<evidence type="ECO:0000256" key="1">
    <source>
        <dbReference type="ARBA" id="ARBA00004496"/>
    </source>
</evidence>
<dbReference type="Pfam" id="PF07085">
    <property type="entry name" value="DRTGG"/>
    <property type="match status" value="1"/>
</dbReference>
<comment type="function">
    <text evidence="12">Involved in acetate metabolism.</text>
</comment>
<reference evidence="15" key="1">
    <citation type="submission" date="2021-09" db="EMBL/GenBank/DDBJ databases">
        <title>First case of bloodstream infection caused by Mixta hanseatica sp. nov., a member of the Erwiniaceae family.</title>
        <authorList>
            <person name="Both A."/>
            <person name="Huang J."/>
            <person name="Wenzel P."/>
            <person name="Aepfelbacher M."/>
            <person name="Rohde H."/>
            <person name="Christner M."/>
            <person name="Hentschke M."/>
        </authorList>
    </citation>
    <scope>NUCLEOTIDE SEQUENCE</scope>
    <source>
        <strain evidence="15">X22927</strain>
    </source>
</reference>
<comment type="subunit">
    <text evidence="5">Homohexamer.</text>
</comment>
<dbReference type="Gene3D" id="3.40.50.10750">
    <property type="entry name" value="Isocitrate/Isopropylmalate dehydrogenase-like"/>
    <property type="match status" value="1"/>
</dbReference>